<accession>A0A645GJP7</accession>
<dbReference type="AlphaFoldDB" id="A0A645GJP7"/>
<organism evidence="1">
    <name type="scientific">bioreactor metagenome</name>
    <dbReference type="NCBI Taxonomy" id="1076179"/>
    <lineage>
        <taxon>unclassified sequences</taxon>
        <taxon>metagenomes</taxon>
        <taxon>ecological metagenomes</taxon>
    </lineage>
</organism>
<gene>
    <name evidence="1" type="ORF">SDC9_174575</name>
</gene>
<protein>
    <submittedName>
        <fullName evidence="1">Uncharacterized protein</fullName>
    </submittedName>
</protein>
<evidence type="ECO:0000313" key="1">
    <source>
        <dbReference type="EMBL" id="MPN27148.1"/>
    </source>
</evidence>
<reference evidence="1" key="1">
    <citation type="submission" date="2019-08" db="EMBL/GenBank/DDBJ databases">
        <authorList>
            <person name="Kucharzyk K."/>
            <person name="Murdoch R.W."/>
            <person name="Higgins S."/>
            <person name="Loffler F."/>
        </authorList>
    </citation>
    <scope>NUCLEOTIDE SEQUENCE</scope>
</reference>
<comment type="caution">
    <text evidence="1">The sequence shown here is derived from an EMBL/GenBank/DDBJ whole genome shotgun (WGS) entry which is preliminary data.</text>
</comment>
<sequence length="103" mass="11554">MRHAGGHDDALSCGERVLGATDGDPRRSVEDLHHRVALGFVRADLLARIKGEQRETHGLVLRESAADDLPRLVDNECIERERGCEIDILENLVCHSIALLWHR</sequence>
<dbReference type="EMBL" id="VSSQ01076932">
    <property type="protein sequence ID" value="MPN27148.1"/>
    <property type="molecule type" value="Genomic_DNA"/>
</dbReference>
<name>A0A645GJP7_9ZZZZ</name>
<proteinExistence type="predicted"/>